<evidence type="ECO:0000259" key="1">
    <source>
        <dbReference type="PROSITE" id="PS50181"/>
    </source>
</evidence>
<sequence length="39" mass="4699">MISSLESFSTELLFDIFEYLSPYDLFRSFINLNDRFNTI</sequence>
<keyword evidence="4" id="KW-1185">Reference proteome</keyword>
<evidence type="ECO:0000313" key="3">
    <source>
        <dbReference type="EMBL" id="CAF1660793.1"/>
    </source>
</evidence>
<dbReference type="Proteomes" id="UP000663854">
    <property type="component" value="Unassembled WGS sequence"/>
</dbReference>
<accession>A0A816FFA2</accession>
<feature type="domain" description="F-box" evidence="1">
    <location>
        <begin position="2"/>
        <end position="39"/>
    </location>
</feature>
<dbReference type="PROSITE" id="PS50181">
    <property type="entry name" value="FBOX"/>
    <property type="match status" value="1"/>
</dbReference>
<dbReference type="AlphaFoldDB" id="A0A816FFA2"/>
<name>A0A816FFA2_9BILA</name>
<organism evidence="3 4">
    <name type="scientific">Rotaria sordida</name>
    <dbReference type="NCBI Taxonomy" id="392033"/>
    <lineage>
        <taxon>Eukaryota</taxon>
        <taxon>Metazoa</taxon>
        <taxon>Spiralia</taxon>
        <taxon>Gnathifera</taxon>
        <taxon>Rotifera</taxon>
        <taxon>Eurotatoria</taxon>
        <taxon>Bdelloidea</taxon>
        <taxon>Philodinida</taxon>
        <taxon>Philodinidae</taxon>
        <taxon>Rotaria</taxon>
    </lineage>
</organism>
<comment type="caution">
    <text evidence="3">The sequence shown here is derived from an EMBL/GenBank/DDBJ whole genome shotgun (WGS) entry which is preliminary data.</text>
</comment>
<evidence type="ECO:0000313" key="2">
    <source>
        <dbReference type="EMBL" id="CAF1517953.1"/>
    </source>
</evidence>
<feature type="non-terminal residue" evidence="3">
    <location>
        <position position="39"/>
    </location>
</feature>
<protein>
    <recommendedName>
        <fullName evidence="1">F-box domain-containing protein</fullName>
    </recommendedName>
</protein>
<gene>
    <name evidence="3" type="ORF">JXQ802_LOCUS56036</name>
    <name evidence="2" type="ORF">PYM288_LOCUS39485</name>
</gene>
<dbReference type="EMBL" id="CAJNOH010010857">
    <property type="protein sequence ID" value="CAF1517953.1"/>
    <property type="molecule type" value="Genomic_DNA"/>
</dbReference>
<dbReference type="Proteomes" id="UP000663870">
    <property type="component" value="Unassembled WGS sequence"/>
</dbReference>
<dbReference type="InterPro" id="IPR001810">
    <property type="entry name" value="F-box_dom"/>
</dbReference>
<reference evidence="3" key="1">
    <citation type="submission" date="2021-02" db="EMBL/GenBank/DDBJ databases">
        <authorList>
            <person name="Nowell W R."/>
        </authorList>
    </citation>
    <scope>NUCLEOTIDE SEQUENCE</scope>
</reference>
<evidence type="ECO:0000313" key="4">
    <source>
        <dbReference type="Proteomes" id="UP000663870"/>
    </source>
</evidence>
<dbReference type="EMBL" id="CAJNOL010012691">
    <property type="protein sequence ID" value="CAF1660793.1"/>
    <property type="molecule type" value="Genomic_DNA"/>
</dbReference>
<proteinExistence type="predicted"/>